<dbReference type="Proteomes" id="UP000569732">
    <property type="component" value="Unassembled WGS sequence"/>
</dbReference>
<dbReference type="Gene3D" id="3.40.190.10">
    <property type="entry name" value="Periplasmic binding protein-like II"/>
    <property type="match status" value="2"/>
</dbReference>
<evidence type="ECO:0000259" key="4">
    <source>
        <dbReference type="SMART" id="SM00062"/>
    </source>
</evidence>
<keyword evidence="3" id="KW-1133">Transmembrane helix</keyword>
<feature type="domain" description="Solute-binding protein family 3/N-terminal" evidence="4">
    <location>
        <begin position="38"/>
        <end position="256"/>
    </location>
</feature>
<feature type="transmembrane region" description="Helical" evidence="3">
    <location>
        <begin position="12"/>
        <end position="31"/>
    </location>
</feature>
<keyword evidence="6" id="KW-1185">Reference proteome</keyword>
<comment type="similarity">
    <text evidence="1">Belongs to the bacterial solute-binding protein 3 family.</text>
</comment>
<organism evidence="5 6">
    <name type="scientific">Spartinivicinus marinus</name>
    <dbReference type="NCBI Taxonomy" id="2994442"/>
    <lineage>
        <taxon>Bacteria</taxon>
        <taxon>Pseudomonadati</taxon>
        <taxon>Pseudomonadota</taxon>
        <taxon>Gammaproteobacteria</taxon>
        <taxon>Oceanospirillales</taxon>
        <taxon>Zooshikellaceae</taxon>
        <taxon>Spartinivicinus</taxon>
    </lineage>
</organism>
<name>A0A853IJU5_9GAMM</name>
<reference evidence="5 6" key="1">
    <citation type="submission" date="2020-07" db="EMBL/GenBank/DDBJ databases">
        <title>Endozoicomonas sp. nov., isolated from sediment.</title>
        <authorList>
            <person name="Gu T."/>
        </authorList>
    </citation>
    <scope>NUCLEOTIDE SEQUENCE [LARGE SCALE GENOMIC DNA]</scope>
    <source>
        <strain evidence="5 6">SM1973</strain>
    </source>
</reference>
<dbReference type="PANTHER" id="PTHR35936:SF6">
    <property type="entry name" value="AMINO ACID ABC TRANSPORTER SUBSTRATE-BINDING PAAT FAMILY PROTEIN"/>
    <property type="match status" value="1"/>
</dbReference>
<dbReference type="SUPFAM" id="SSF53850">
    <property type="entry name" value="Periplasmic binding protein-like II"/>
    <property type="match status" value="1"/>
</dbReference>
<dbReference type="RefSeq" id="WP_180571349.1">
    <property type="nucleotide sequence ID" value="NZ_JACCKB010000076.1"/>
</dbReference>
<evidence type="ECO:0000313" key="6">
    <source>
        <dbReference type="Proteomes" id="UP000569732"/>
    </source>
</evidence>
<dbReference type="Pfam" id="PF00497">
    <property type="entry name" value="SBP_bac_3"/>
    <property type="match status" value="1"/>
</dbReference>
<keyword evidence="2" id="KW-0732">Signal</keyword>
<dbReference type="SMART" id="SM00062">
    <property type="entry name" value="PBPb"/>
    <property type="match status" value="1"/>
</dbReference>
<proteinExistence type="inferred from homology"/>
<gene>
    <name evidence="5" type="ORF">H0A36_25380</name>
</gene>
<keyword evidence="3" id="KW-0812">Transmembrane</keyword>
<sequence>MQCILNSTLHKVSWIINLAILVPISLFSTAAEKAKIGYILHGSPFHEMKDNKLSGGLEYEVGTLIAHEAGLEPHFARLPESRLGYFLETGRIQMLCLYNPAWIESPKRFVWSAKLTDQEEYYIIRDDMPDITSHEQLKGKHIATQLGYIHSENTMTLFKGGLARRVDTRSTEALYKMLKEGRVDTIIDNTISYNYLRKNKNISSKIHLASLRDMVFPLSCVLSQKNHQKTKRLLTAINTIKNNGKLSKILMKYHAM</sequence>
<dbReference type="PANTHER" id="PTHR35936">
    <property type="entry name" value="MEMBRANE-BOUND LYTIC MUREIN TRANSGLYCOSYLASE F"/>
    <property type="match status" value="1"/>
</dbReference>
<dbReference type="EMBL" id="JACCKB010000076">
    <property type="protein sequence ID" value="NYZ69355.1"/>
    <property type="molecule type" value="Genomic_DNA"/>
</dbReference>
<accession>A0A853IJU5</accession>
<protein>
    <submittedName>
        <fullName evidence="5">Transporter substrate-binding domain-containing protein</fullName>
    </submittedName>
</protein>
<dbReference type="InterPro" id="IPR001638">
    <property type="entry name" value="Solute-binding_3/MltF_N"/>
</dbReference>
<comment type="caution">
    <text evidence="5">The sequence shown here is derived from an EMBL/GenBank/DDBJ whole genome shotgun (WGS) entry which is preliminary data.</text>
</comment>
<dbReference type="AlphaFoldDB" id="A0A853IJU5"/>
<evidence type="ECO:0000256" key="3">
    <source>
        <dbReference type="SAM" id="Phobius"/>
    </source>
</evidence>
<keyword evidence="3" id="KW-0472">Membrane</keyword>
<evidence type="ECO:0000313" key="5">
    <source>
        <dbReference type="EMBL" id="NYZ69355.1"/>
    </source>
</evidence>
<evidence type="ECO:0000256" key="1">
    <source>
        <dbReference type="ARBA" id="ARBA00010333"/>
    </source>
</evidence>
<evidence type="ECO:0000256" key="2">
    <source>
        <dbReference type="ARBA" id="ARBA00022729"/>
    </source>
</evidence>